<proteinExistence type="predicted"/>
<dbReference type="EMBL" id="SRMB01000001">
    <property type="protein sequence ID" value="TGE29040.1"/>
    <property type="molecule type" value="Genomic_DNA"/>
</dbReference>
<evidence type="ECO:0000313" key="3">
    <source>
        <dbReference type="Proteomes" id="UP000298471"/>
    </source>
</evidence>
<dbReference type="Proteomes" id="UP000298471">
    <property type="component" value="Unassembled WGS sequence"/>
</dbReference>
<dbReference type="InterPro" id="IPR011330">
    <property type="entry name" value="Glyco_hydro/deAcase_b/a-brl"/>
</dbReference>
<dbReference type="OrthoDB" id="5573484at2"/>
<evidence type="ECO:0000313" key="2">
    <source>
        <dbReference type="EMBL" id="TGE29040.1"/>
    </source>
</evidence>
<dbReference type="Pfam" id="PF23019">
    <property type="entry name" value="DUF7033"/>
    <property type="match status" value="1"/>
</dbReference>
<dbReference type="Gene3D" id="3.20.20.370">
    <property type="entry name" value="Glycoside hydrolase/deacetylase"/>
    <property type="match status" value="1"/>
</dbReference>
<dbReference type="RefSeq" id="WP_135393091.1">
    <property type="nucleotide sequence ID" value="NZ_SRMB01000001.1"/>
</dbReference>
<reference evidence="2 3" key="1">
    <citation type="submission" date="2019-04" db="EMBL/GenBank/DDBJ databases">
        <authorList>
            <person name="Feng G."/>
            <person name="Zhang J."/>
            <person name="Zhu H."/>
        </authorList>
    </citation>
    <scope>NUCLEOTIDE SEQUENCE [LARGE SCALE GENOMIC DNA]</scope>
    <source>
        <strain evidence="2 3">9PBR-1</strain>
    </source>
</reference>
<organism evidence="2 3">
    <name type="scientific">Hymenobacter metallicola</name>
    <dbReference type="NCBI Taxonomy" id="2563114"/>
    <lineage>
        <taxon>Bacteria</taxon>
        <taxon>Pseudomonadati</taxon>
        <taxon>Bacteroidota</taxon>
        <taxon>Cytophagia</taxon>
        <taxon>Cytophagales</taxon>
        <taxon>Hymenobacteraceae</taxon>
        <taxon>Hymenobacter</taxon>
    </lineage>
</organism>
<keyword evidence="3" id="KW-1185">Reference proteome</keyword>
<protein>
    <recommendedName>
        <fullName evidence="1">DUF7033 domain-containing protein</fullName>
    </recommendedName>
</protein>
<dbReference type="AlphaFoldDB" id="A0A4Z0QG95"/>
<dbReference type="InterPro" id="IPR054297">
    <property type="entry name" value="DUF7033"/>
</dbReference>
<accession>A0A4Z0QG95</accession>
<comment type="caution">
    <text evidence="2">The sequence shown here is derived from an EMBL/GenBank/DDBJ whole genome shotgun (WGS) entry which is preliminary data.</text>
</comment>
<gene>
    <name evidence="2" type="ORF">E5K02_06175</name>
</gene>
<sequence>MLPPLPSSVSVPVEARLAYVLHHFRLAYPTAPAVTVGYADSRPQVEVTEGGGEFFTQLLPYPALPTYRQWRGRRLPFFFDVEPAKPLLEVLPDNRALIGADIISAAFYLLSGWQEFFSDERDRHGRFPYAASVQHRYGFVDVPVVNYYFDILKTAVEHTTGAVLQPRRWPNDTPWAAFITHDIDNLYSAWKNPAKAALQGRDWLGLGRQVWQHFTQPDAWDNLALVRQTVADYGAKSTFFILPEHRPGANGTPNADYAVEKVWARIGPAIGEAEVGLHGSIGRAREGSNLKAEEHRLQRCSQGPVKGIRFHYLGWEPRITPGIVHTLDFDYDTTLGFAEHFGFRHSYCLPFHLFDFTAGRAYDFLEIPLNVMDATLFHPHYLQLAPNQVLPALQPMLEEIERFGGVCTVLWHNENFDPANEQNGPREFHTIMTYLRSRNVTFVNGADICATVQ</sequence>
<evidence type="ECO:0000259" key="1">
    <source>
        <dbReference type="Pfam" id="PF23019"/>
    </source>
</evidence>
<feature type="domain" description="DUF7033" evidence="1">
    <location>
        <begin position="99"/>
        <end position="188"/>
    </location>
</feature>
<dbReference type="SUPFAM" id="SSF88713">
    <property type="entry name" value="Glycoside hydrolase/deacetylase"/>
    <property type="match status" value="1"/>
</dbReference>
<dbReference type="GO" id="GO:0005975">
    <property type="term" value="P:carbohydrate metabolic process"/>
    <property type="evidence" value="ECO:0007669"/>
    <property type="project" value="InterPro"/>
</dbReference>
<name>A0A4Z0QG95_9BACT</name>